<evidence type="ECO:0000313" key="3">
    <source>
        <dbReference type="Proteomes" id="UP001159641"/>
    </source>
</evidence>
<evidence type="ECO:0000313" key="2">
    <source>
        <dbReference type="EMBL" id="KAJ8791865.1"/>
    </source>
</evidence>
<feature type="region of interest" description="Disordered" evidence="1">
    <location>
        <begin position="97"/>
        <end position="162"/>
    </location>
</feature>
<dbReference type="GO" id="GO:0014069">
    <property type="term" value="C:postsynaptic density"/>
    <property type="evidence" value="ECO:0007669"/>
    <property type="project" value="TreeGrafter"/>
</dbReference>
<dbReference type="PANTHER" id="PTHR24135">
    <property type="entry name" value="SH3 AND MULTIPLE ANKYRIN REPEAT DOMAINS PROTEIN"/>
    <property type="match status" value="1"/>
</dbReference>
<reference evidence="2 3" key="1">
    <citation type="submission" date="2022-11" db="EMBL/GenBank/DDBJ databases">
        <title>Whole genome sequence of Eschrichtius robustus ER-17-0199.</title>
        <authorList>
            <person name="Bruniche-Olsen A."/>
            <person name="Black A.N."/>
            <person name="Fields C.J."/>
            <person name="Walden K."/>
            <person name="Dewoody J.A."/>
        </authorList>
    </citation>
    <scope>NUCLEOTIDE SEQUENCE [LARGE SCALE GENOMIC DNA]</scope>
    <source>
        <strain evidence="2">ER-17-0199</strain>
        <tissue evidence="2">Blubber</tissue>
    </source>
</reference>
<dbReference type="FunFam" id="3.10.20.90:FF:000029">
    <property type="entry name" value="SH3 and multiple ankyrin repeat domains protein 1"/>
    <property type="match status" value="1"/>
</dbReference>
<proteinExistence type="predicted"/>
<dbReference type="GO" id="GO:0035255">
    <property type="term" value="F:ionotropic glutamate receptor binding"/>
    <property type="evidence" value="ECO:0007669"/>
    <property type="project" value="TreeGrafter"/>
</dbReference>
<feature type="region of interest" description="Disordered" evidence="1">
    <location>
        <begin position="1"/>
        <end position="78"/>
    </location>
</feature>
<evidence type="ECO:0000256" key="1">
    <source>
        <dbReference type="SAM" id="MobiDB-lite"/>
    </source>
</evidence>
<evidence type="ECO:0008006" key="4">
    <source>
        <dbReference type="Google" id="ProtNLM"/>
    </source>
</evidence>
<feature type="compositionally biased region" description="Pro residues" evidence="1">
    <location>
        <begin position="103"/>
        <end position="116"/>
    </location>
</feature>
<sequence length="257" mass="25528">MQLSRAAAAAAAAAAPAEPSAPLSPVPAPAPPGPLPRSAADGAPVGGQGGPGRREEPRGAQLPAASGHGRGAGMDGPGASAVIVRVGIPDLQQTVSLAARIPAAPPPSSPSPPPARSEPGAGDPRPAATHPSPATSAGTLPTSRAGAGPGEAPPSGRGLAGGARRLGKCLRLDPAAPVWAAKQRVLCALNHSLQDALNYGLFQPPSRGRAGKFLDEERLLQEYPPNLDTPLPYLEVSGGRGRGRGRAESSELRDGSG</sequence>
<dbReference type="Proteomes" id="UP001159641">
    <property type="component" value="Unassembled WGS sequence"/>
</dbReference>
<dbReference type="AlphaFoldDB" id="A0AB34HM40"/>
<feature type="region of interest" description="Disordered" evidence="1">
    <location>
        <begin position="223"/>
        <end position="257"/>
    </location>
</feature>
<dbReference type="GO" id="GO:0045211">
    <property type="term" value="C:postsynaptic membrane"/>
    <property type="evidence" value="ECO:0007669"/>
    <property type="project" value="TreeGrafter"/>
</dbReference>
<feature type="compositionally biased region" description="Low complexity" evidence="1">
    <location>
        <begin position="1"/>
        <end position="21"/>
    </location>
</feature>
<dbReference type="EMBL" id="JAIQCJ010001201">
    <property type="protein sequence ID" value="KAJ8791865.1"/>
    <property type="molecule type" value="Genomic_DNA"/>
</dbReference>
<dbReference type="GO" id="GO:0043197">
    <property type="term" value="C:dendritic spine"/>
    <property type="evidence" value="ECO:0007669"/>
    <property type="project" value="TreeGrafter"/>
</dbReference>
<gene>
    <name evidence="2" type="ORF">J1605_020587</name>
</gene>
<comment type="caution">
    <text evidence="2">The sequence shown here is derived from an EMBL/GenBank/DDBJ whole genome shotgun (WGS) entry which is preliminary data.</text>
</comment>
<dbReference type="GO" id="GO:0030160">
    <property type="term" value="F:synaptic receptor adaptor activity"/>
    <property type="evidence" value="ECO:0007669"/>
    <property type="project" value="TreeGrafter"/>
</dbReference>
<feature type="compositionally biased region" description="Low complexity" evidence="1">
    <location>
        <begin position="124"/>
        <end position="137"/>
    </location>
</feature>
<organism evidence="2 3">
    <name type="scientific">Eschrichtius robustus</name>
    <name type="common">California gray whale</name>
    <name type="synonym">Eschrichtius gibbosus</name>
    <dbReference type="NCBI Taxonomy" id="9764"/>
    <lineage>
        <taxon>Eukaryota</taxon>
        <taxon>Metazoa</taxon>
        <taxon>Chordata</taxon>
        <taxon>Craniata</taxon>
        <taxon>Vertebrata</taxon>
        <taxon>Euteleostomi</taxon>
        <taxon>Mammalia</taxon>
        <taxon>Eutheria</taxon>
        <taxon>Laurasiatheria</taxon>
        <taxon>Artiodactyla</taxon>
        <taxon>Whippomorpha</taxon>
        <taxon>Cetacea</taxon>
        <taxon>Mysticeti</taxon>
        <taxon>Eschrichtiidae</taxon>
        <taxon>Eschrichtius</taxon>
    </lineage>
</organism>
<protein>
    <recommendedName>
        <fullName evidence="4">SH3 and multiple ankyrin repeat domains protein 3</fullName>
    </recommendedName>
</protein>
<accession>A0AB34HM40</accession>
<dbReference type="InterPro" id="IPR051569">
    <property type="entry name" value="SHANK"/>
</dbReference>
<feature type="compositionally biased region" description="Pro residues" evidence="1">
    <location>
        <begin position="22"/>
        <end position="35"/>
    </location>
</feature>
<keyword evidence="3" id="KW-1185">Reference proteome</keyword>
<feature type="compositionally biased region" description="Basic and acidic residues" evidence="1">
    <location>
        <begin position="245"/>
        <end position="257"/>
    </location>
</feature>
<dbReference type="Gene3D" id="3.10.20.90">
    <property type="entry name" value="Phosphatidylinositol 3-kinase Catalytic Subunit, Chain A, domain 1"/>
    <property type="match status" value="1"/>
</dbReference>
<name>A0AB34HM40_ESCRO</name>
<dbReference type="PANTHER" id="PTHR24135:SF4">
    <property type="entry name" value="SH3 AND MULTIPLE ANKYRIN REPEAT DOMAINS PROTEIN 3"/>
    <property type="match status" value="1"/>
</dbReference>